<dbReference type="Gene3D" id="1.20.120.530">
    <property type="entry name" value="GntR ligand-binding domain-like"/>
    <property type="match status" value="1"/>
</dbReference>
<keyword evidence="1" id="KW-0805">Transcription regulation</keyword>
<proteinExistence type="predicted"/>
<dbReference type="SMART" id="SM00895">
    <property type="entry name" value="FCD"/>
    <property type="match status" value="1"/>
</dbReference>
<keyword evidence="7" id="KW-1185">Reference proteome</keyword>
<gene>
    <name evidence="6" type="ORF">EDD54_2197</name>
</gene>
<sequence>MARTAGGEADETGIADADAAGTEAPIRSAVRERVTLSLREALIIGRIQPGRPVTLRGLAEQLGVSPMPVREAIRGLAAERALDISESGRIAVPRMTEQRFCEILEARALLEPKAAALAAPNIGREHVRQLKQIDDAIDVSLVSGDVESYMRQNHAFHFTIYRQSRSDVFLPLVEAVWLRFGPFMRMIYGRVGTTGLVDHHKAAIRAAADGDADGLAQAILLDIREGMELIGEALEAEAALPEKKAGRSRRT</sequence>
<dbReference type="InterPro" id="IPR008920">
    <property type="entry name" value="TF_FadR/GntR_C"/>
</dbReference>
<dbReference type="GO" id="GO:0003677">
    <property type="term" value="F:DNA binding"/>
    <property type="evidence" value="ECO:0007669"/>
    <property type="project" value="UniProtKB-KW"/>
</dbReference>
<dbReference type="InterPro" id="IPR036390">
    <property type="entry name" value="WH_DNA-bd_sf"/>
</dbReference>
<dbReference type="SUPFAM" id="SSF48008">
    <property type="entry name" value="GntR ligand-binding domain-like"/>
    <property type="match status" value="1"/>
</dbReference>
<evidence type="ECO:0000256" key="1">
    <source>
        <dbReference type="ARBA" id="ARBA00023015"/>
    </source>
</evidence>
<evidence type="ECO:0000313" key="7">
    <source>
        <dbReference type="Proteomes" id="UP000294547"/>
    </source>
</evidence>
<comment type="caution">
    <text evidence="6">The sequence shown here is derived from an EMBL/GenBank/DDBJ whole genome shotgun (WGS) entry which is preliminary data.</text>
</comment>
<dbReference type="RefSeq" id="WP_126541199.1">
    <property type="nucleotide sequence ID" value="NZ_BSPM01000004.1"/>
</dbReference>
<dbReference type="SUPFAM" id="SSF46785">
    <property type="entry name" value="Winged helix' DNA-binding domain"/>
    <property type="match status" value="1"/>
</dbReference>
<keyword evidence="3" id="KW-0804">Transcription</keyword>
<evidence type="ECO:0000256" key="4">
    <source>
        <dbReference type="SAM" id="MobiDB-lite"/>
    </source>
</evidence>
<evidence type="ECO:0000256" key="3">
    <source>
        <dbReference type="ARBA" id="ARBA00023163"/>
    </source>
</evidence>
<organism evidence="6 7">
    <name type="scientific">Oharaeibacter diazotrophicus</name>
    <dbReference type="NCBI Taxonomy" id="1920512"/>
    <lineage>
        <taxon>Bacteria</taxon>
        <taxon>Pseudomonadati</taxon>
        <taxon>Pseudomonadota</taxon>
        <taxon>Alphaproteobacteria</taxon>
        <taxon>Hyphomicrobiales</taxon>
        <taxon>Pleomorphomonadaceae</taxon>
        <taxon>Oharaeibacter</taxon>
    </lineage>
</organism>
<accession>A0A4R6RGS9</accession>
<dbReference type="SMART" id="SM00345">
    <property type="entry name" value="HTH_GNTR"/>
    <property type="match status" value="1"/>
</dbReference>
<dbReference type="InterPro" id="IPR000524">
    <property type="entry name" value="Tscrpt_reg_HTH_GntR"/>
</dbReference>
<name>A0A4R6RGS9_9HYPH</name>
<dbReference type="Proteomes" id="UP000294547">
    <property type="component" value="Unassembled WGS sequence"/>
</dbReference>
<feature type="domain" description="HTH gntR-type" evidence="5">
    <location>
        <begin position="28"/>
        <end position="95"/>
    </location>
</feature>
<dbReference type="Pfam" id="PF07729">
    <property type="entry name" value="FCD"/>
    <property type="match status" value="1"/>
</dbReference>
<keyword evidence="2 6" id="KW-0238">DNA-binding</keyword>
<reference evidence="6 7" key="1">
    <citation type="submission" date="2019-03" db="EMBL/GenBank/DDBJ databases">
        <title>Genomic Encyclopedia of Type Strains, Phase IV (KMG-IV): sequencing the most valuable type-strain genomes for metagenomic binning, comparative biology and taxonomic classification.</title>
        <authorList>
            <person name="Goeker M."/>
        </authorList>
    </citation>
    <scope>NUCLEOTIDE SEQUENCE [LARGE SCALE GENOMIC DNA]</scope>
    <source>
        <strain evidence="6 7">DSM 102969</strain>
    </source>
</reference>
<dbReference type="GO" id="GO:0003700">
    <property type="term" value="F:DNA-binding transcription factor activity"/>
    <property type="evidence" value="ECO:0007669"/>
    <property type="project" value="InterPro"/>
</dbReference>
<dbReference type="PANTHER" id="PTHR43537:SF39">
    <property type="entry name" value="HTH-TYPE TRANSCRIPTIONAL REGULATOR MCBR"/>
    <property type="match status" value="1"/>
</dbReference>
<dbReference type="OrthoDB" id="9815654at2"/>
<evidence type="ECO:0000256" key="2">
    <source>
        <dbReference type="ARBA" id="ARBA00023125"/>
    </source>
</evidence>
<evidence type="ECO:0000313" key="6">
    <source>
        <dbReference type="EMBL" id="TDP85345.1"/>
    </source>
</evidence>
<dbReference type="AlphaFoldDB" id="A0A4R6RGS9"/>
<dbReference type="Pfam" id="PF00392">
    <property type="entry name" value="GntR"/>
    <property type="match status" value="1"/>
</dbReference>
<dbReference type="PROSITE" id="PS50949">
    <property type="entry name" value="HTH_GNTR"/>
    <property type="match status" value="1"/>
</dbReference>
<feature type="region of interest" description="Disordered" evidence="4">
    <location>
        <begin position="1"/>
        <end position="20"/>
    </location>
</feature>
<dbReference type="Gene3D" id="1.10.10.10">
    <property type="entry name" value="Winged helix-like DNA-binding domain superfamily/Winged helix DNA-binding domain"/>
    <property type="match status" value="1"/>
</dbReference>
<protein>
    <submittedName>
        <fullName evidence="6">DNA-binding GntR family transcriptional regulator</fullName>
    </submittedName>
</protein>
<dbReference type="PANTHER" id="PTHR43537">
    <property type="entry name" value="TRANSCRIPTIONAL REGULATOR, GNTR FAMILY"/>
    <property type="match status" value="1"/>
</dbReference>
<evidence type="ECO:0000259" key="5">
    <source>
        <dbReference type="PROSITE" id="PS50949"/>
    </source>
</evidence>
<dbReference type="EMBL" id="SNXY01000007">
    <property type="protein sequence ID" value="TDP85345.1"/>
    <property type="molecule type" value="Genomic_DNA"/>
</dbReference>
<dbReference type="InterPro" id="IPR036388">
    <property type="entry name" value="WH-like_DNA-bd_sf"/>
</dbReference>
<dbReference type="InterPro" id="IPR011711">
    <property type="entry name" value="GntR_C"/>
</dbReference>